<feature type="transmembrane region" description="Helical" evidence="10">
    <location>
        <begin position="316"/>
        <end position="336"/>
    </location>
</feature>
<dbReference type="Pfam" id="PF03116">
    <property type="entry name" value="NQR2_RnfD_RnfE"/>
    <property type="match status" value="1"/>
</dbReference>
<keyword evidence="4 10" id="KW-0288">FMN</keyword>
<dbReference type="NCBIfam" id="TIGR01946">
    <property type="entry name" value="rnfD"/>
    <property type="match status" value="1"/>
</dbReference>
<comment type="function">
    <text evidence="10">Part of a membrane-bound complex that couples electron transfer with translocation of ions across the membrane.</text>
</comment>
<dbReference type="AlphaFoldDB" id="A0A450V262"/>
<feature type="modified residue" description="FMN phosphoryl threonine" evidence="10">
    <location>
        <position position="211"/>
    </location>
</feature>
<evidence type="ECO:0000256" key="2">
    <source>
        <dbReference type="ARBA" id="ARBA00022553"/>
    </source>
</evidence>
<keyword evidence="6 10" id="KW-1278">Translocase</keyword>
<protein>
    <recommendedName>
        <fullName evidence="10">Ion-translocating oxidoreductase complex subunit D</fullName>
        <ecNumber evidence="10">7.-.-.-</ecNumber>
    </recommendedName>
    <alternativeName>
        <fullName evidence="10">Rnf electron transport complex subunit D</fullName>
    </alternativeName>
</protein>
<keyword evidence="10" id="KW-1003">Cell membrane</keyword>
<accession>A0A450V262</accession>
<keyword evidence="9 10" id="KW-0472">Membrane</keyword>
<comment type="subcellular location">
    <subcellularLocation>
        <location evidence="10">Cell inner membrane</location>
        <topology evidence="10">Multi-pass membrane protein</topology>
    </subcellularLocation>
</comment>
<evidence type="ECO:0000313" key="11">
    <source>
        <dbReference type="EMBL" id="VFJ98898.1"/>
    </source>
</evidence>
<evidence type="ECO:0000256" key="7">
    <source>
        <dbReference type="ARBA" id="ARBA00022982"/>
    </source>
</evidence>
<evidence type="ECO:0000256" key="4">
    <source>
        <dbReference type="ARBA" id="ARBA00022643"/>
    </source>
</evidence>
<dbReference type="PANTHER" id="PTHR30578:SF0">
    <property type="entry name" value="ION-TRANSLOCATING OXIDOREDUCTASE COMPLEX SUBUNIT D"/>
    <property type="match status" value="1"/>
</dbReference>
<dbReference type="HAMAP" id="MF_00462">
    <property type="entry name" value="RsxD_RnfD"/>
    <property type="match status" value="1"/>
</dbReference>
<reference evidence="11" key="1">
    <citation type="submission" date="2019-02" db="EMBL/GenBank/DDBJ databases">
        <authorList>
            <person name="Gruber-Vodicka R. H."/>
            <person name="Seah K. B. B."/>
        </authorList>
    </citation>
    <scope>NUCLEOTIDE SEQUENCE</scope>
    <source>
        <strain evidence="11">BECK_M6</strain>
    </source>
</reference>
<keyword evidence="8 10" id="KW-1133">Transmembrane helix</keyword>
<proteinExistence type="inferred from homology"/>
<sequence>MAFSGSICRIGKLSSMVEKTTAVELRTSPHIRSAPSVDQIMRNVIYALLPVCAFAVYQFGISVLALILVTTLACVLTEHMFCWFSRIPTTIGDNSAAVTGVLLGLTLPPGFPLWMAIVAGFIGIALAKVMFGGIGFNVFNPALVGRAFVQAAFPVAITTWTPAFAPGRFTEFIPSTWTIPFAAPVSVTEWVEGISFSTQGTLGIDGFTGATPLALQKFQQITTDVGSMFLGISAGSAGETSALLIFLCGMYLVFRKMMDWRIPVAVLLGAFVTAGVFFLSDGEHYPDPFFVLFSGGLMLGAVFMATDMVASPVTPWGVWSYGILIGFVTVIIRLFGGLSEGVMYAILLGNAASPLIEAVTQPRVYGTGREQQKKAEL</sequence>
<dbReference type="InterPro" id="IPR004338">
    <property type="entry name" value="NqrB/RnfD"/>
</dbReference>
<dbReference type="GO" id="GO:0022900">
    <property type="term" value="P:electron transport chain"/>
    <property type="evidence" value="ECO:0007669"/>
    <property type="project" value="UniProtKB-UniRule"/>
</dbReference>
<comment type="cofactor">
    <cofactor evidence="10">
        <name>FMN</name>
        <dbReference type="ChEBI" id="CHEBI:58210"/>
    </cofactor>
</comment>
<dbReference type="InterPro" id="IPR011303">
    <property type="entry name" value="RnfD_bac"/>
</dbReference>
<keyword evidence="7 10" id="KW-0249">Electron transport</keyword>
<keyword evidence="10" id="KW-0997">Cell inner membrane</keyword>
<dbReference type="EC" id="7.-.-.-" evidence="10"/>
<evidence type="ECO:0000256" key="9">
    <source>
        <dbReference type="ARBA" id="ARBA00023136"/>
    </source>
</evidence>
<dbReference type="PANTHER" id="PTHR30578">
    <property type="entry name" value="ELECTRON TRANSPORT COMPLEX PROTEIN RNFD"/>
    <property type="match status" value="1"/>
</dbReference>
<dbReference type="GO" id="GO:0005886">
    <property type="term" value="C:plasma membrane"/>
    <property type="evidence" value="ECO:0007669"/>
    <property type="project" value="UniProtKB-SubCell"/>
</dbReference>
<keyword evidence="5 10" id="KW-0812">Transmembrane</keyword>
<name>A0A450V262_9GAMM</name>
<evidence type="ECO:0000256" key="8">
    <source>
        <dbReference type="ARBA" id="ARBA00022989"/>
    </source>
</evidence>
<evidence type="ECO:0000256" key="1">
    <source>
        <dbReference type="ARBA" id="ARBA00022448"/>
    </source>
</evidence>
<evidence type="ECO:0000256" key="3">
    <source>
        <dbReference type="ARBA" id="ARBA00022630"/>
    </source>
</evidence>
<keyword evidence="2 10" id="KW-0597">Phosphoprotein</keyword>
<keyword evidence="1 10" id="KW-0813">Transport</keyword>
<feature type="transmembrane region" description="Helical" evidence="10">
    <location>
        <begin position="229"/>
        <end position="254"/>
    </location>
</feature>
<gene>
    <name evidence="10" type="primary">rnfD</name>
    <name evidence="11" type="ORF">BECKLFY1418A_GA0070994_10907</name>
</gene>
<organism evidence="11">
    <name type="scientific">Candidatus Kentrum sp. LFY</name>
    <dbReference type="NCBI Taxonomy" id="2126342"/>
    <lineage>
        <taxon>Bacteria</taxon>
        <taxon>Pseudomonadati</taxon>
        <taxon>Pseudomonadota</taxon>
        <taxon>Gammaproteobacteria</taxon>
        <taxon>Candidatus Kentrum</taxon>
    </lineage>
</organism>
<evidence type="ECO:0000256" key="10">
    <source>
        <dbReference type="HAMAP-Rule" id="MF_00462"/>
    </source>
</evidence>
<comment type="subunit">
    <text evidence="10">The complex is composed of six subunits: RnfA, RnfB, RnfC, RnfD, RnfE and RnfG.</text>
</comment>
<dbReference type="GO" id="GO:0055085">
    <property type="term" value="P:transmembrane transport"/>
    <property type="evidence" value="ECO:0007669"/>
    <property type="project" value="InterPro"/>
</dbReference>
<feature type="transmembrane region" description="Helical" evidence="10">
    <location>
        <begin position="113"/>
        <end position="139"/>
    </location>
</feature>
<evidence type="ECO:0000256" key="5">
    <source>
        <dbReference type="ARBA" id="ARBA00022692"/>
    </source>
</evidence>
<feature type="transmembrane region" description="Helical" evidence="10">
    <location>
        <begin position="260"/>
        <end position="279"/>
    </location>
</feature>
<keyword evidence="3 10" id="KW-0285">Flavoprotein</keyword>
<evidence type="ECO:0000256" key="6">
    <source>
        <dbReference type="ARBA" id="ARBA00022967"/>
    </source>
</evidence>
<feature type="transmembrane region" description="Helical" evidence="10">
    <location>
        <begin position="291"/>
        <end position="310"/>
    </location>
</feature>
<comment type="similarity">
    <text evidence="10">Belongs to the NqrB/RnfD family.</text>
</comment>
<feature type="transmembrane region" description="Helical" evidence="10">
    <location>
        <begin position="45"/>
        <end position="75"/>
    </location>
</feature>
<dbReference type="EMBL" id="CAADFH010000090">
    <property type="protein sequence ID" value="VFJ98898.1"/>
    <property type="molecule type" value="Genomic_DNA"/>
</dbReference>
<comment type="caution">
    <text evidence="10">Lacks conserved residue(s) required for the propagation of feature annotation.</text>
</comment>